<name>A0A182V6T7_ANOME</name>
<feature type="region of interest" description="Disordered" evidence="1">
    <location>
        <begin position="104"/>
        <end position="163"/>
    </location>
</feature>
<organism evidence="2 3">
    <name type="scientific">Anopheles merus</name>
    <name type="common">Mosquito</name>
    <dbReference type="NCBI Taxonomy" id="30066"/>
    <lineage>
        <taxon>Eukaryota</taxon>
        <taxon>Metazoa</taxon>
        <taxon>Ecdysozoa</taxon>
        <taxon>Arthropoda</taxon>
        <taxon>Hexapoda</taxon>
        <taxon>Insecta</taxon>
        <taxon>Pterygota</taxon>
        <taxon>Neoptera</taxon>
        <taxon>Endopterygota</taxon>
        <taxon>Diptera</taxon>
        <taxon>Nematocera</taxon>
        <taxon>Culicoidea</taxon>
        <taxon>Culicidae</taxon>
        <taxon>Anophelinae</taxon>
        <taxon>Anopheles</taxon>
    </lineage>
</organism>
<dbReference type="VEuPathDB" id="VectorBase:AMEM21_013652"/>
<evidence type="ECO:0000256" key="1">
    <source>
        <dbReference type="SAM" id="MobiDB-lite"/>
    </source>
</evidence>
<dbReference type="EnsemblMetazoa" id="AMEM009831-RA">
    <property type="protein sequence ID" value="AMEM009831-PA"/>
    <property type="gene ID" value="AMEM009831"/>
</dbReference>
<evidence type="ECO:0000313" key="3">
    <source>
        <dbReference type="Proteomes" id="UP000075903"/>
    </source>
</evidence>
<proteinExistence type="predicted"/>
<evidence type="ECO:0000313" key="2">
    <source>
        <dbReference type="EnsemblMetazoa" id="AMEM009831-PA"/>
    </source>
</evidence>
<dbReference type="Proteomes" id="UP000075903">
    <property type="component" value="Unassembled WGS sequence"/>
</dbReference>
<reference evidence="2" key="1">
    <citation type="submission" date="2020-05" db="UniProtKB">
        <authorList>
            <consortium name="EnsemblMetazoa"/>
        </authorList>
    </citation>
    <scope>IDENTIFICATION</scope>
    <source>
        <strain evidence="2">MAF</strain>
    </source>
</reference>
<protein>
    <submittedName>
        <fullName evidence="2">Uncharacterized protein</fullName>
    </submittedName>
</protein>
<dbReference type="VEuPathDB" id="VectorBase:AMEM009831"/>
<sequence>MALIVESDSNRPEGRRVRRAGLRTPARERLWPAGNRDGCRWLLTVAILLVTCLARPIGCSRGELHVHEYAILRTDPCAGNVQPASSFGGGKSALKLSELVTQTQDTDSHTEHKGALGAGTACEMEPRLQVARAPAEPPTNLLPPSVHDHHRNSPRSVEEWNDN</sequence>
<accession>A0A182V6T7</accession>
<dbReference type="AlphaFoldDB" id="A0A182V6T7"/>
<keyword evidence="3" id="KW-1185">Reference proteome</keyword>
<feature type="region of interest" description="Disordered" evidence="1">
    <location>
        <begin position="1"/>
        <end position="20"/>
    </location>
</feature>